<evidence type="ECO:0000313" key="2">
    <source>
        <dbReference type="Proteomes" id="UP000887577"/>
    </source>
</evidence>
<evidence type="ECO:0000259" key="1">
    <source>
        <dbReference type="PROSITE" id="PS50055"/>
    </source>
</evidence>
<dbReference type="AlphaFoldDB" id="A0A914Z604"/>
<dbReference type="PANTHER" id="PTHR46163">
    <property type="entry name" value="TYROSINE-PROTEIN PHOSPHATASE-RELATED"/>
    <property type="match status" value="1"/>
</dbReference>
<proteinExistence type="predicted"/>
<keyword evidence="2" id="KW-1185">Reference proteome</keyword>
<dbReference type="Proteomes" id="UP000887577">
    <property type="component" value="Unplaced"/>
</dbReference>
<dbReference type="InterPro" id="IPR029021">
    <property type="entry name" value="Prot-tyrosine_phosphatase-like"/>
</dbReference>
<protein>
    <submittedName>
        <fullName evidence="3">Tyrosine-protein phosphatase domain-containing protein</fullName>
    </submittedName>
</protein>
<dbReference type="PROSITE" id="PS50055">
    <property type="entry name" value="TYR_PHOSPHATASE_PTP"/>
    <property type="match status" value="1"/>
</dbReference>
<dbReference type="Gene3D" id="3.90.190.10">
    <property type="entry name" value="Protein tyrosine phosphatase superfamily"/>
    <property type="match status" value="1"/>
</dbReference>
<dbReference type="GO" id="GO:0004725">
    <property type="term" value="F:protein tyrosine phosphatase activity"/>
    <property type="evidence" value="ECO:0007669"/>
    <property type="project" value="InterPro"/>
</dbReference>
<accession>A0A914Z604</accession>
<evidence type="ECO:0000313" key="3">
    <source>
        <dbReference type="WBParaSite" id="PSU_v2.g8109.t1"/>
    </source>
</evidence>
<dbReference type="SMART" id="SM00194">
    <property type="entry name" value="PTPc"/>
    <property type="match status" value="1"/>
</dbReference>
<sequence>MTCAKGIQGILQEFDDIKATSYMPGQIKKDTFNKHPDKNRYKDTFCLEDTRVILKWPEGNSMDYIHANWVQNLPEMSKDIICTQGPTEKTLDDFWRMIWQEKCICIIMLCGIMESGKKKYEQVCCFDFGDTVDYYFKLYIFMQIH</sequence>
<dbReference type="InterPro" id="IPR052782">
    <property type="entry name" value="Oocyte-zygote_transition_reg"/>
</dbReference>
<dbReference type="InterPro" id="IPR000242">
    <property type="entry name" value="PTP_cat"/>
</dbReference>
<dbReference type="PRINTS" id="PR00700">
    <property type="entry name" value="PRTYPHPHTASE"/>
</dbReference>
<dbReference type="PANTHER" id="PTHR46163:SF2">
    <property type="entry name" value="PROTEIN-TYROSINE PHOSPHATASE"/>
    <property type="match status" value="1"/>
</dbReference>
<reference evidence="3" key="1">
    <citation type="submission" date="2022-11" db="UniProtKB">
        <authorList>
            <consortium name="WormBaseParasite"/>
        </authorList>
    </citation>
    <scope>IDENTIFICATION</scope>
</reference>
<feature type="domain" description="Tyrosine-protein phosphatase" evidence="1">
    <location>
        <begin position="10"/>
        <end position="124"/>
    </location>
</feature>
<organism evidence="2 3">
    <name type="scientific">Panagrolaimus superbus</name>
    <dbReference type="NCBI Taxonomy" id="310955"/>
    <lineage>
        <taxon>Eukaryota</taxon>
        <taxon>Metazoa</taxon>
        <taxon>Ecdysozoa</taxon>
        <taxon>Nematoda</taxon>
        <taxon>Chromadorea</taxon>
        <taxon>Rhabditida</taxon>
        <taxon>Tylenchina</taxon>
        <taxon>Panagrolaimomorpha</taxon>
        <taxon>Panagrolaimoidea</taxon>
        <taxon>Panagrolaimidae</taxon>
        <taxon>Panagrolaimus</taxon>
    </lineage>
</organism>
<dbReference type="WBParaSite" id="PSU_v2.g8109.t1">
    <property type="protein sequence ID" value="PSU_v2.g8109.t1"/>
    <property type="gene ID" value="PSU_v2.g8109"/>
</dbReference>
<dbReference type="SUPFAM" id="SSF52799">
    <property type="entry name" value="(Phosphotyrosine protein) phosphatases II"/>
    <property type="match status" value="1"/>
</dbReference>
<name>A0A914Z604_9BILA</name>
<dbReference type="Pfam" id="PF00102">
    <property type="entry name" value="Y_phosphatase"/>
    <property type="match status" value="1"/>
</dbReference>